<keyword evidence="8" id="KW-0520">NAD</keyword>
<dbReference type="GO" id="GO:0005829">
    <property type="term" value="C:cytosol"/>
    <property type="evidence" value="ECO:0007669"/>
    <property type="project" value="TreeGrafter"/>
</dbReference>
<evidence type="ECO:0000256" key="6">
    <source>
        <dbReference type="ARBA" id="ARBA00022801"/>
    </source>
</evidence>
<name>A0A1H3KLX9_9FIRM</name>
<dbReference type="NCBIfam" id="NF001299">
    <property type="entry name" value="PRK00241.1"/>
    <property type="match status" value="1"/>
</dbReference>
<evidence type="ECO:0000256" key="9">
    <source>
        <dbReference type="ARBA" id="ARBA00023679"/>
    </source>
</evidence>
<dbReference type="PROSITE" id="PS00893">
    <property type="entry name" value="NUDIX_BOX"/>
    <property type="match status" value="1"/>
</dbReference>
<dbReference type="RefSeq" id="WP_074718145.1">
    <property type="nucleotide sequence ID" value="NZ_FNPG01000021.1"/>
</dbReference>
<dbReference type="InterPro" id="IPR050241">
    <property type="entry name" value="NAD-cap_RNA_hydrolase_NudC"/>
</dbReference>
<dbReference type="OrthoDB" id="9787476at2"/>
<evidence type="ECO:0000313" key="12">
    <source>
        <dbReference type="Proteomes" id="UP000183918"/>
    </source>
</evidence>
<dbReference type="GO" id="GO:0006742">
    <property type="term" value="P:NADP+ catabolic process"/>
    <property type="evidence" value="ECO:0007669"/>
    <property type="project" value="TreeGrafter"/>
</dbReference>
<keyword evidence="6" id="KW-0378">Hydrolase</keyword>
<keyword evidence="7" id="KW-0460">Magnesium</keyword>
<comment type="cofactor">
    <cofactor evidence="2">
        <name>Zn(2+)</name>
        <dbReference type="ChEBI" id="CHEBI:29105"/>
    </cofactor>
</comment>
<dbReference type="SUPFAM" id="SSF55811">
    <property type="entry name" value="Nudix"/>
    <property type="match status" value="1"/>
</dbReference>
<dbReference type="PROSITE" id="PS51462">
    <property type="entry name" value="NUDIX"/>
    <property type="match status" value="1"/>
</dbReference>
<dbReference type="InterPro" id="IPR020084">
    <property type="entry name" value="NUDIX_hydrolase_CS"/>
</dbReference>
<dbReference type="EC" id="3.6.1.22" evidence="4"/>
<dbReference type="Pfam" id="PF00293">
    <property type="entry name" value="NUDIX"/>
    <property type="match status" value="1"/>
</dbReference>
<dbReference type="GO" id="GO:0019677">
    <property type="term" value="P:NAD+ catabolic process"/>
    <property type="evidence" value="ECO:0007669"/>
    <property type="project" value="TreeGrafter"/>
</dbReference>
<evidence type="ECO:0000256" key="7">
    <source>
        <dbReference type="ARBA" id="ARBA00022842"/>
    </source>
</evidence>
<dbReference type="CDD" id="cd03429">
    <property type="entry name" value="NUDIX_NADH_pyrophosphatase_Nudt13"/>
    <property type="match status" value="1"/>
</dbReference>
<accession>A0A1H3KLX9</accession>
<dbReference type="Gene3D" id="3.90.79.10">
    <property type="entry name" value="Nucleoside Triphosphate Pyrophosphohydrolase"/>
    <property type="match status" value="1"/>
</dbReference>
<proteinExistence type="inferred from homology"/>
<dbReference type="Gene3D" id="3.90.79.20">
    <property type="match status" value="1"/>
</dbReference>
<evidence type="ECO:0000256" key="2">
    <source>
        <dbReference type="ARBA" id="ARBA00001947"/>
    </source>
</evidence>
<organism evidence="11 12">
    <name type="scientific">Lachnobacterium bovis DSM 14045</name>
    <dbReference type="NCBI Taxonomy" id="1122142"/>
    <lineage>
        <taxon>Bacteria</taxon>
        <taxon>Bacillati</taxon>
        <taxon>Bacillota</taxon>
        <taxon>Clostridia</taxon>
        <taxon>Lachnospirales</taxon>
        <taxon>Lachnospiraceae</taxon>
        <taxon>Lachnobacterium</taxon>
    </lineage>
</organism>
<comment type="similarity">
    <text evidence="3">Belongs to the Nudix hydrolase family. NudC subfamily.</text>
</comment>
<dbReference type="EMBL" id="FNPG01000021">
    <property type="protein sequence ID" value="SDY53151.1"/>
    <property type="molecule type" value="Genomic_DNA"/>
</dbReference>
<sequence length="292" mass="33864">MIQDIEPHNFNNQYLDATPEDDSLILFFNNNHLAIYEQTVDESINKIEIKFPHYKKVKDHICSYTYLFALDGVSFFRVYVEDDQVDELKDLGLKFKKRHYFRNTLPKEYAFASLTALHLNGWYEINRFCGKCGCEMLHDSKLRMLKCKKCGNEVFPKIAPAVIVAIVDKNRILLTKYRGREYKNYALVAGFNEIGESLEETVKREVMEEVGLKVKNIQYYKSQPWGLADNILAGFICELDGTDKILKDELELSVAMWVDMDKINPDELETISLTMDMIKHLVLANSASKMTK</sequence>
<evidence type="ECO:0000259" key="10">
    <source>
        <dbReference type="PROSITE" id="PS51462"/>
    </source>
</evidence>
<comment type="cofactor">
    <cofactor evidence="1">
        <name>Mg(2+)</name>
        <dbReference type="ChEBI" id="CHEBI:18420"/>
    </cofactor>
</comment>
<feature type="domain" description="Nudix hydrolase" evidence="10">
    <location>
        <begin position="156"/>
        <end position="279"/>
    </location>
</feature>
<dbReference type="STRING" id="1122142.SAMN02910414_01755"/>
<dbReference type="PANTHER" id="PTHR42904:SF6">
    <property type="entry name" value="NAD-CAPPED RNA HYDROLASE NUDT12"/>
    <property type="match status" value="1"/>
</dbReference>
<dbReference type="PANTHER" id="PTHR42904">
    <property type="entry name" value="NUDIX HYDROLASE, NUDC SUBFAMILY"/>
    <property type="match status" value="1"/>
</dbReference>
<evidence type="ECO:0000313" key="11">
    <source>
        <dbReference type="EMBL" id="SDY53151.1"/>
    </source>
</evidence>
<dbReference type="InterPro" id="IPR000086">
    <property type="entry name" value="NUDIX_hydrolase_dom"/>
</dbReference>
<dbReference type="AlphaFoldDB" id="A0A1H3KLX9"/>
<keyword evidence="5" id="KW-0479">Metal-binding</keyword>
<dbReference type="InterPro" id="IPR015797">
    <property type="entry name" value="NUDIX_hydrolase-like_dom_sf"/>
</dbReference>
<protein>
    <recommendedName>
        <fullName evidence="4">NAD(+) diphosphatase</fullName>
        <ecNumber evidence="4">3.6.1.22</ecNumber>
    </recommendedName>
</protein>
<evidence type="ECO:0000256" key="8">
    <source>
        <dbReference type="ARBA" id="ARBA00023027"/>
    </source>
</evidence>
<dbReference type="Proteomes" id="UP000183918">
    <property type="component" value="Unassembled WGS sequence"/>
</dbReference>
<dbReference type="InterPro" id="IPR049734">
    <property type="entry name" value="NudC-like_C"/>
</dbReference>
<gene>
    <name evidence="11" type="ORF">SAMN02910414_01755</name>
</gene>
<evidence type="ECO:0000256" key="5">
    <source>
        <dbReference type="ARBA" id="ARBA00022723"/>
    </source>
</evidence>
<evidence type="ECO:0000256" key="1">
    <source>
        <dbReference type="ARBA" id="ARBA00001946"/>
    </source>
</evidence>
<evidence type="ECO:0000256" key="3">
    <source>
        <dbReference type="ARBA" id="ARBA00009595"/>
    </source>
</evidence>
<reference evidence="11 12" key="1">
    <citation type="submission" date="2016-10" db="EMBL/GenBank/DDBJ databases">
        <authorList>
            <person name="de Groot N.N."/>
        </authorList>
    </citation>
    <scope>NUCLEOTIDE SEQUENCE [LARGE SCALE GENOMIC DNA]</scope>
    <source>
        <strain evidence="11 12">DSM 14045</strain>
    </source>
</reference>
<evidence type="ECO:0000256" key="4">
    <source>
        <dbReference type="ARBA" id="ARBA00012381"/>
    </source>
</evidence>
<dbReference type="GO" id="GO:0035529">
    <property type="term" value="F:NADH pyrophosphatase activity"/>
    <property type="evidence" value="ECO:0007669"/>
    <property type="project" value="TreeGrafter"/>
</dbReference>
<comment type="catalytic activity">
    <reaction evidence="9">
        <text>a 5'-end NAD(+)-phospho-ribonucleoside in mRNA + H2O = a 5'-end phospho-adenosine-phospho-ribonucleoside in mRNA + beta-nicotinamide D-ribonucleotide + 2 H(+)</text>
        <dbReference type="Rhea" id="RHEA:60876"/>
        <dbReference type="Rhea" id="RHEA-COMP:15698"/>
        <dbReference type="Rhea" id="RHEA-COMP:15719"/>
        <dbReference type="ChEBI" id="CHEBI:14649"/>
        <dbReference type="ChEBI" id="CHEBI:15377"/>
        <dbReference type="ChEBI" id="CHEBI:15378"/>
        <dbReference type="ChEBI" id="CHEBI:144029"/>
        <dbReference type="ChEBI" id="CHEBI:144051"/>
    </reaction>
    <physiologicalReaction direction="left-to-right" evidence="9">
        <dbReference type="Rhea" id="RHEA:60877"/>
    </physiologicalReaction>
</comment>
<dbReference type="GO" id="GO:0046872">
    <property type="term" value="F:metal ion binding"/>
    <property type="evidence" value="ECO:0007669"/>
    <property type="project" value="UniProtKB-KW"/>
</dbReference>
<keyword evidence="12" id="KW-1185">Reference proteome</keyword>